<gene>
    <name evidence="5" type="ORF">DSCOOX_22450</name>
</gene>
<evidence type="ECO:0000256" key="1">
    <source>
        <dbReference type="ARBA" id="ARBA00023015"/>
    </source>
</evidence>
<accession>A0A5K8A942</accession>
<keyword evidence="1" id="KW-0805">Transcription regulation</keyword>
<dbReference type="InterPro" id="IPR018060">
    <property type="entry name" value="HTH_AraC"/>
</dbReference>
<dbReference type="AlphaFoldDB" id="A0A5K8A942"/>
<proteinExistence type="predicted"/>
<dbReference type="Pfam" id="PF12833">
    <property type="entry name" value="HTH_18"/>
    <property type="match status" value="1"/>
</dbReference>
<dbReference type="GO" id="GO:0043565">
    <property type="term" value="F:sequence-specific DNA binding"/>
    <property type="evidence" value="ECO:0007669"/>
    <property type="project" value="InterPro"/>
</dbReference>
<dbReference type="SMART" id="SM00342">
    <property type="entry name" value="HTH_ARAC"/>
    <property type="match status" value="1"/>
</dbReference>
<dbReference type="PANTHER" id="PTHR47893:SF1">
    <property type="entry name" value="REGULATORY PROTEIN PCHR"/>
    <property type="match status" value="1"/>
</dbReference>
<dbReference type="InterPro" id="IPR020449">
    <property type="entry name" value="Tscrpt_reg_AraC-type_HTH"/>
</dbReference>
<keyword evidence="2" id="KW-0238">DNA-binding</keyword>
<dbReference type="InterPro" id="IPR018062">
    <property type="entry name" value="HTH_AraC-typ_CS"/>
</dbReference>
<evidence type="ECO:0000313" key="6">
    <source>
        <dbReference type="Proteomes" id="UP000422108"/>
    </source>
</evidence>
<evidence type="ECO:0000256" key="2">
    <source>
        <dbReference type="ARBA" id="ARBA00023125"/>
    </source>
</evidence>
<dbReference type="InterPro" id="IPR009057">
    <property type="entry name" value="Homeodomain-like_sf"/>
</dbReference>
<sequence length="345" mass="38670">MKKADITSIFLRGKTGKIMRRINVKPNGGDSALLASGASNFSPEELDIDDSDCHPTLCCENIRVRSGVRLMLANYSQGRQIHMDYEIDKAPISFSYTLCERIRCTMHNGLGPPTVAERVPGDGVLAYLPQTNGTIDIFPDRRVVGISLHFSVSAFKTLFPSLPWCLQHLDKSPGGSSTAKPVFQQSRFGTDTFQVIKQILQCPYTGEIRRLFFEAKALELVALKMAEWRQRESAAPSALRSRDIDRIHEAYYILLTRLDHPPSLVDLSRIVGLNRNKLNHGFKVLYGDTAFNLLRNARLSKALSLLNDSDLSLSEIAFTVGYNSQANFTTAFRKHYGTPPNTFRR</sequence>
<dbReference type="Gene3D" id="1.10.10.60">
    <property type="entry name" value="Homeodomain-like"/>
    <property type="match status" value="1"/>
</dbReference>
<evidence type="ECO:0000256" key="3">
    <source>
        <dbReference type="ARBA" id="ARBA00023163"/>
    </source>
</evidence>
<dbReference type="EMBL" id="AP021879">
    <property type="protein sequence ID" value="BBO89065.1"/>
    <property type="molecule type" value="Genomic_DNA"/>
</dbReference>
<dbReference type="PROSITE" id="PS00041">
    <property type="entry name" value="HTH_ARAC_FAMILY_1"/>
    <property type="match status" value="1"/>
</dbReference>
<keyword evidence="6" id="KW-1185">Reference proteome</keyword>
<dbReference type="InterPro" id="IPR053142">
    <property type="entry name" value="PchR_regulatory_protein"/>
</dbReference>
<dbReference type="GO" id="GO:0003700">
    <property type="term" value="F:DNA-binding transcription factor activity"/>
    <property type="evidence" value="ECO:0007669"/>
    <property type="project" value="InterPro"/>
</dbReference>
<dbReference type="PROSITE" id="PS01124">
    <property type="entry name" value="HTH_ARAC_FAMILY_2"/>
    <property type="match status" value="1"/>
</dbReference>
<protein>
    <submittedName>
        <fullName evidence="5">AraC family transcriptional regulator</fullName>
    </submittedName>
</protein>
<name>A0A5K8A942_9BACT</name>
<reference evidence="5 6" key="1">
    <citation type="submission" date="2019-11" db="EMBL/GenBank/DDBJ databases">
        <title>Comparative genomics of hydrocarbon-degrading Desulfosarcina strains.</title>
        <authorList>
            <person name="Watanabe M."/>
            <person name="Kojima H."/>
            <person name="Fukui M."/>
        </authorList>
    </citation>
    <scope>NUCLEOTIDE SEQUENCE [LARGE SCALE GENOMIC DNA]</scope>
    <source>
        <strain evidence="6">oXyS1</strain>
    </source>
</reference>
<feature type="domain" description="HTH araC/xylS-type" evidence="4">
    <location>
        <begin position="248"/>
        <end position="345"/>
    </location>
</feature>
<dbReference type="Proteomes" id="UP000422108">
    <property type="component" value="Chromosome"/>
</dbReference>
<dbReference type="PRINTS" id="PR00032">
    <property type="entry name" value="HTHARAC"/>
</dbReference>
<evidence type="ECO:0000259" key="4">
    <source>
        <dbReference type="PROSITE" id="PS01124"/>
    </source>
</evidence>
<organism evidence="5 6">
    <name type="scientific">Desulfosarcina ovata subsp. ovata</name>
    <dbReference type="NCBI Taxonomy" id="2752305"/>
    <lineage>
        <taxon>Bacteria</taxon>
        <taxon>Pseudomonadati</taxon>
        <taxon>Thermodesulfobacteriota</taxon>
        <taxon>Desulfobacteria</taxon>
        <taxon>Desulfobacterales</taxon>
        <taxon>Desulfosarcinaceae</taxon>
        <taxon>Desulfosarcina</taxon>
    </lineage>
</organism>
<evidence type="ECO:0000313" key="5">
    <source>
        <dbReference type="EMBL" id="BBO89065.1"/>
    </source>
</evidence>
<keyword evidence="3" id="KW-0804">Transcription</keyword>
<dbReference type="PANTHER" id="PTHR47893">
    <property type="entry name" value="REGULATORY PROTEIN PCHR"/>
    <property type="match status" value="1"/>
</dbReference>
<dbReference type="SUPFAM" id="SSF46689">
    <property type="entry name" value="Homeodomain-like"/>
    <property type="match status" value="1"/>
</dbReference>